<feature type="transmembrane region" description="Helical" evidence="6">
    <location>
        <begin position="90"/>
        <end position="111"/>
    </location>
</feature>
<dbReference type="GO" id="GO:0005886">
    <property type="term" value="C:plasma membrane"/>
    <property type="evidence" value="ECO:0007669"/>
    <property type="project" value="UniProtKB-SubCell"/>
</dbReference>
<feature type="transmembrane region" description="Helical" evidence="6">
    <location>
        <begin position="64"/>
        <end position="83"/>
    </location>
</feature>
<sequence length="305" mass="32698">MTFNADLIYSIVSSTLRSSVPLILAALGGCFSMRAGVSDLGLEGMMLAGSFFSVFGSWLTGNAWLGLLFGILFGVIFSMLHAVMHITYRVNASISGMCVNLLAAAATPLLLNEVFGMSGKSPMVEAFKKPNWEWLNNIPVIGRILGAQNILFFLAIILVIISWIFIYKTKTGLRMRMVGENPHAASTVGLNVVAYKYFGVAMSGSLAGFAGAYLSLGQMNLFVEQMTSGRGYIAVVINAFGRYNPLGVLGGSIFFGFFDALQTVFQNVFPSQLVMMTPYVFTLLVIAFGLGGGRGPAGVGKHIES</sequence>
<dbReference type="HOGENOM" id="CLU_040769_1_3_9"/>
<reference evidence="7 8" key="1">
    <citation type="submission" date="2016-11" db="EMBL/GenBank/DDBJ databases">
        <authorList>
            <person name="Manzoor S."/>
        </authorList>
    </citation>
    <scope>NUCLEOTIDE SEQUENCE [LARGE SCALE GENOMIC DNA]</scope>
    <source>
        <strain evidence="7">Clostridium ultunense strain Esp</strain>
    </source>
</reference>
<dbReference type="CDD" id="cd06580">
    <property type="entry name" value="TM_PBP1_transp_TpRbsC_like"/>
    <property type="match status" value="1"/>
</dbReference>
<keyword evidence="4 6" id="KW-1133">Transmembrane helix</keyword>
<dbReference type="GO" id="GO:0022857">
    <property type="term" value="F:transmembrane transporter activity"/>
    <property type="evidence" value="ECO:0007669"/>
    <property type="project" value="InterPro"/>
</dbReference>
<dbReference type="OrthoDB" id="9792579at2"/>
<evidence type="ECO:0000313" key="8">
    <source>
        <dbReference type="Proteomes" id="UP000245423"/>
    </source>
</evidence>
<keyword evidence="5 6" id="KW-0472">Membrane</keyword>
<evidence type="ECO:0000313" key="7">
    <source>
        <dbReference type="EMBL" id="SHD76072.1"/>
    </source>
</evidence>
<evidence type="ECO:0000256" key="1">
    <source>
        <dbReference type="ARBA" id="ARBA00004651"/>
    </source>
</evidence>
<evidence type="ECO:0000256" key="2">
    <source>
        <dbReference type="ARBA" id="ARBA00022475"/>
    </source>
</evidence>
<evidence type="ECO:0000256" key="6">
    <source>
        <dbReference type="SAM" id="Phobius"/>
    </source>
</evidence>
<dbReference type="InterPro" id="IPR001851">
    <property type="entry name" value="ABC_transp_permease"/>
</dbReference>
<feature type="transmembrane region" description="Helical" evidence="6">
    <location>
        <begin position="140"/>
        <end position="167"/>
    </location>
</feature>
<dbReference type="AlphaFoldDB" id="M1Z598"/>
<protein>
    <recommendedName>
        <fullName evidence="9">ABC transporter permease</fullName>
    </recommendedName>
</protein>
<dbReference type="Proteomes" id="UP000245423">
    <property type="component" value="Chromosome 1"/>
</dbReference>
<feature type="transmembrane region" description="Helical" evidence="6">
    <location>
        <begin position="243"/>
        <end position="261"/>
    </location>
</feature>
<dbReference type="PANTHER" id="PTHR43370">
    <property type="entry name" value="SUGAR ABC TRANSPORTER INTEGRAL MEMBRANE PROTEIN-RELATED"/>
    <property type="match status" value="1"/>
</dbReference>
<dbReference type="RefSeq" id="WP_005588424.1">
    <property type="nucleotide sequence ID" value="NZ_LT669839.1"/>
</dbReference>
<evidence type="ECO:0008006" key="9">
    <source>
        <dbReference type="Google" id="ProtNLM"/>
    </source>
</evidence>
<dbReference type="EMBL" id="LT669839">
    <property type="protein sequence ID" value="SHD76072.1"/>
    <property type="molecule type" value="Genomic_DNA"/>
</dbReference>
<keyword evidence="2" id="KW-1003">Cell membrane</keyword>
<name>M1Z598_9FIRM</name>
<feature type="transmembrane region" description="Helical" evidence="6">
    <location>
        <begin position="273"/>
        <end position="291"/>
    </location>
</feature>
<dbReference type="PANTHER" id="PTHR43370:SF1">
    <property type="entry name" value="GUANOSINE ABC TRANSPORTER PERMEASE PROTEIN NUPQ"/>
    <property type="match status" value="1"/>
</dbReference>
<evidence type="ECO:0000256" key="3">
    <source>
        <dbReference type="ARBA" id="ARBA00022692"/>
    </source>
</evidence>
<feature type="transmembrane region" description="Helical" evidence="6">
    <location>
        <begin position="6"/>
        <end position="28"/>
    </location>
</feature>
<organism evidence="7 8">
    <name type="scientific">[Clostridium] ultunense Esp</name>
    <dbReference type="NCBI Taxonomy" id="1288971"/>
    <lineage>
        <taxon>Bacteria</taxon>
        <taxon>Bacillati</taxon>
        <taxon>Bacillota</taxon>
        <taxon>Tissierellia</taxon>
        <taxon>Tissierellales</taxon>
        <taxon>Tepidimicrobiaceae</taxon>
        <taxon>Schnuerera</taxon>
    </lineage>
</organism>
<feature type="transmembrane region" description="Helical" evidence="6">
    <location>
        <begin position="197"/>
        <end position="223"/>
    </location>
</feature>
<evidence type="ECO:0000256" key="4">
    <source>
        <dbReference type="ARBA" id="ARBA00022989"/>
    </source>
</evidence>
<accession>M1Z598</accession>
<dbReference type="Pfam" id="PF02653">
    <property type="entry name" value="BPD_transp_2"/>
    <property type="match status" value="1"/>
</dbReference>
<comment type="subcellular location">
    <subcellularLocation>
        <location evidence="1">Cell membrane</location>
        <topology evidence="1">Multi-pass membrane protein</topology>
    </subcellularLocation>
</comment>
<keyword evidence="3 6" id="KW-0812">Transmembrane</keyword>
<proteinExistence type="predicted"/>
<evidence type="ECO:0000256" key="5">
    <source>
        <dbReference type="ARBA" id="ARBA00023136"/>
    </source>
</evidence>
<gene>
    <name evidence="7" type="ORF">CUESP1_0689</name>
</gene>
<keyword evidence="8" id="KW-1185">Reference proteome</keyword>